<evidence type="ECO:0000259" key="11">
    <source>
        <dbReference type="PROSITE" id="PS50893"/>
    </source>
</evidence>
<dbReference type="PROSITE" id="PS00211">
    <property type="entry name" value="ABC_TRANSPORTER_1"/>
    <property type="match status" value="2"/>
</dbReference>
<proteinExistence type="predicted"/>
<evidence type="ECO:0008006" key="15">
    <source>
        <dbReference type="Google" id="ProtNLM"/>
    </source>
</evidence>
<comment type="subcellular location">
    <subcellularLocation>
        <location evidence="1">Membrane</location>
    </subcellularLocation>
</comment>
<feature type="transmembrane region" description="Helical" evidence="10">
    <location>
        <begin position="12"/>
        <end position="35"/>
    </location>
</feature>
<dbReference type="Gene3D" id="1.20.1560.10">
    <property type="entry name" value="ABC transporter type 1, transmembrane domain"/>
    <property type="match status" value="2"/>
</dbReference>
<feature type="transmembrane region" description="Helical" evidence="10">
    <location>
        <begin position="145"/>
        <end position="168"/>
    </location>
</feature>
<evidence type="ECO:0000256" key="8">
    <source>
        <dbReference type="SAM" id="Coils"/>
    </source>
</evidence>
<dbReference type="InterPro" id="IPR050173">
    <property type="entry name" value="ABC_transporter_C-like"/>
</dbReference>
<dbReference type="PROSITE" id="PS50893">
    <property type="entry name" value="ABC_TRANSPORTER_2"/>
    <property type="match status" value="2"/>
</dbReference>
<feature type="transmembrane region" description="Helical" evidence="10">
    <location>
        <begin position="995"/>
        <end position="1014"/>
    </location>
</feature>
<gene>
    <name evidence="13" type="ORF">I206_106447</name>
</gene>
<evidence type="ECO:0000256" key="7">
    <source>
        <dbReference type="ARBA" id="ARBA00023136"/>
    </source>
</evidence>
<evidence type="ECO:0000313" key="14">
    <source>
        <dbReference type="Proteomes" id="UP000094020"/>
    </source>
</evidence>
<evidence type="ECO:0000256" key="6">
    <source>
        <dbReference type="ARBA" id="ARBA00022989"/>
    </source>
</evidence>
<dbReference type="Gene3D" id="3.40.50.300">
    <property type="entry name" value="P-loop containing nucleotide triphosphate hydrolases"/>
    <property type="match status" value="2"/>
</dbReference>
<keyword evidence="6 10" id="KW-1133">Transmembrane helix</keyword>
<evidence type="ECO:0000256" key="2">
    <source>
        <dbReference type="ARBA" id="ARBA00022448"/>
    </source>
</evidence>
<dbReference type="Proteomes" id="UP000094020">
    <property type="component" value="Chromosome 9"/>
</dbReference>
<keyword evidence="3 10" id="KW-0812">Transmembrane</keyword>
<evidence type="ECO:0000259" key="12">
    <source>
        <dbReference type="PROSITE" id="PS50929"/>
    </source>
</evidence>
<dbReference type="EMBL" id="CP144527">
    <property type="protein sequence ID" value="WWC72485.1"/>
    <property type="molecule type" value="Genomic_DNA"/>
</dbReference>
<keyword evidence="14" id="KW-1185">Reference proteome</keyword>
<feature type="transmembrane region" description="Helical" evidence="10">
    <location>
        <begin position="450"/>
        <end position="468"/>
    </location>
</feature>
<feature type="transmembrane region" description="Helical" evidence="10">
    <location>
        <begin position="427"/>
        <end position="444"/>
    </location>
</feature>
<feature type="domain" description="ABC transporter" evidence="11">
    <location>
        <begin position="682"/>
        <end position="938"/>
    </location>
</feature>
<dbReference type="CDD" id="cd18596">
    <property type="entry name" value="ABC_6TM_VMR1_D1_like"/>
    <property type="match status" value="1"/>
</dbReference>
<feature type="transmembrane region" description="Helical" evidence="10">
    <location>
        <begin position="532"/>
        <end position="556"/>
    </location>
</feature>
<dbReference type="FunFam" id="3.40.50.300:FF:003757">
    <property type="entry name" value="Chromosome 1, whole genome shotgun sequence"/>
    <property type="match status" value="1"/>
</dbReference>
<keyword evidence="8" id="KW-0175">Coiled coil</keyword>
<keyword evidence="7 10" id="KW-0472">Membrane</keyword>
<accession>A0AAJ8LC14</accession>
<feature type="compositionally biased region" description="Polar residues" evidence="9">
    <location>
        <begin position="642"/>
        <end position="653"/>
    </location>
</feature>
<dbReference type="RefSeq" id="XP_070059420.1">
    <property type="nucleotide sequence ID" value="XM_070203319.1"/>
</dbReference>
<protein>
    <recommendedName>
        <fullName evidence="15">ATP-binding cassette transporter</fullName>
    </recommendedName>
</protein>
<dbReference type="InterPro" id="IPR003439">
    <property type="entry name" value="ABC_transporter-like_ATP-bd"/>
</dbReference>
<dbReference type="PROSITE" id="PS50929">
    <property type="entry name" value="ABC_TM1F"/>
    <property type="match status" value="2"/>
</dbReference>
<dbReference type="CDD" id="cd03250">
    <property type="entry name" value="ABCC_MRP_domain1"/>
    <property type="match status" value="1"/>
</dbReference>
<feature type="transmembrane region" description="Helical" evidence="10">
    <location>
        <begin position="288"/>
        <end position="309"/>
    </location>
</feature>
<feature type="domain" description="ABC transmembrane type-1" evidence="12">
    <location>
        <begin position="1103"/>
        <end position="1342"/>
    </location>
</feature>
<feature type="transmembrane region" description="Helical" evidence="10">
    <location>
        <begin position="83"/>
        <end position="104"/>
    </location>
</feature>
<dbReference type="InterPro" id="IPR017871">
    <property type="entry name" value="ABC_transporter-like_CS"/>
</dbReference>
<feature type="coiled-coil region" evidence="8">
    <location>
        <begin position="937"/>
        <end position="971"/>
    </location>
</feature>
<sequence length="1682" mass="186041">MNAEANFQAFSPLIISSIRTISSLSILILVFIVSLPPFKPIRRFFHSLLSDLVPLESLVPPEPPTERQRHEAIKRRPAIWKQIILSLISIAEIGVWTGITGWQIMGLAHRDGHKVTDILLSAGMIVVWLYFLLQFTIRPLYTPSYTTILILSILLVLSVLSLGNAWYLKTINNEFPSWATKTRNGLEIGDIAGISIILIVLFGLKITSPEVLSRLPEVSLDDDVTLYSWLSFNWVNEFIAFGASKELDPEDLPKLSLKQQTAIVFDRFNQLKTSSLLKQIFLANKLDLGSDAALTLLAVVFNYAGPYFLKKILDGIDNKSARAMSQAYIFAFLAFLASTLKALVDLLHLWHGRRAALRIKAELTAAIFDKALRRKDASGIVTTKEDEEKEAKEGGKAEKKSNADSGKVVNLMAGDTNRIGNTVSGGYFIYGAPFEIIVASVFLYNILGWSAFAGVVVLVVATPLNSFVSKRSIAITQDLLKARDKRIGVMNELIGAIQFIKFFAWIEQWKNRAAEARAKEMKQMVRSLINGIWFSLLWSLAPIFVTLVSFFCYIVIAKRELTVSVAFTAISLFSMLRMPLNVIPTFAVILLQAHVSVKRIEDFLAEDEVPDWVSSLKRSVDPKDASPNEIGFANASFRWNTGKQSEQNASASTEAAKKPKTIVEPPSPSQSTSTTAVDSSSSPQDDRNEDGEESFFTLTDLNVSFPVGKLTIITGPTGSGKTAILTALLGEMELLNGKSYLPKNTTQINSDGLRNSIAYAAQTPWLQQKSIKDNILFGEAFDEARYEMVLDACALNPDLDMLEDGDQTEIGAKGVSLRYVSRLGMFVEAWTDQRSLHCSGGQKARVALARAVYSYTQHVLLDDPLAAVDSHTAKHLTDKCLNGSILKNRTIILVSHHVELLLPSSDYLVRILDGRIDAQGTPDELRSAGELDGLVALEEAEVTKSEAIVAKEEVEEEVEVVDSAEKKVKKKGPGKKLIQDEERAVGNVKWETYKLYIVAATYVTWVWTLLVLLLNQGLTVGERWWLKVWGEAYNTQFTSHTTLFAVFRPAIVDHAQHYHHTDLHQHVLHHTSSAMVSNMTVGATAIKGLRSYFPPAQTNPGFYLSVYTGIVLGAALFGVGSSAVGSWSSYRAAIHLHDRLLERVMRSTVRFFSVTPVGRIINRFSRDVETIDSSLNGALRTVIIYIASLIGAIVVVAAIVPWFLLPAAIISYLYYQYSIVYLRVGRSLRRLEATLKSPIFSGFAELLDGVISVRAFSVEARFMTQLCEQVDKTHQAYYYYWMMNRWLLIRFDVLGAISVFLTTLFALSGAVPAGSAGMAIVSAQSFVLACYWVSRFWGQLEMDFNSVERVQEYLSLPQEPPAVIPRNRPPAYWPSTNASTKDQFLSVRELEIKYAPDLPSVFKGSFDIRAGEKIGLIGRTGSGKSTLAMSLLRFAEPYGGSIWLDGIDITKIGVDDLRSRITYIPQDAVLFSGTVRENLDPFNEHTDEELLDALSRVNLGPADTPPSSRVPSRVPSSKRLAALAAEDAKRLASPAPSGSTGLGGKSIITLTTEVSAGGSNFSQGQRQLVAMARALLRKSNLIIMDEATASVDFATDEAIQAAIRSEFKSSTLLTIAHRLSSVIDYDRLLVLSDGRVAEFDTPINLLRKDDSLFKSLCEKSGKYKDLYKAAEKKEKDDGEKDD</sequence>
<organism evidence="13 14">
    <name type="scientific">Kwoniella pini CBS 10737</name>
    <dbReference type="NCBI Taxonomy" id="1296096"/>
    <lineage>
        <taxon>Eukaryota</taxon>
        <taxon>Fungi</taxon>
        <taxon>Dikarya</taxon>
        <taxon>Basidiomycota</taxon>
        <taxon>Agaricomycotina</taxon>
        <taxon>Tremellomycetes</taxon>
        <taxon>Tremellales</taxon>
        <taxon>Cryptococcaceae</taxon>
        <taxon>Kwoniella</taxon>
    </lineage>
</organism>
<dbReference type="InterPro" id="IPR003593">
    <property type="entry name" value="AAA+_ATPase"/>
</dbReference>
<evidence type="ECO:0000256" key="10">
    <source>
        <dbReference type="SAM" id="Phobius"/>
    </source>
</evidence>
<dbReference type="Pfam" id="PF00664">
    <property type="entry name" value="ABC_membrane"/>
    <property type="match status" value="2"/>
</dbReference>
<feature type="compositionally biased region" description="Low complexity" evidence="9">
    <location>
        <begin position="669"/>
        <end position="682"/>
    </location>
</feature>
<feature type="transmembrane region" description="Helical" evidence="10">
    <location>
        <begin position="188"/>
        <end position="206"/>
    </location>
</feature>
<dbReference type="GO" id="GO:0005524">
    <property type="term" value="F:ATP binding"/>
    <property type="evidence" value="ECO:0007669"/>
    <property type="project" value="UniProtKB-KW"/>
</dbReference>
<keyword evidence="4" id="KW-0547">Nucleotide-binding</keyword>
<feature type="region of interest" description="Disordered" evidence="9">
    <location>
        <begin position="642"/>
        <end position="692"/>
    </location>
</feature>
<evidence type="ECO:0000256" key="5">
    <source>
        <dbReference type="ARBA" id="ARBA00022840"/>
    </source>
</evidence>
<reference evidence="13" key="2">
    <citation type="submission" date="2024-02" db="EMBL/GenBank/DDBJ databases">
        <title>Comparative genomics of Cryptococcus and Kwoniella reveals pathogenesis evolution and contrasting modes of karyotype evolution via chromosome fusion or intercentromeric recombination.</title>
        <authorList>
            <person name="Coelho M.A."/>
            <person name="David-Palma M."/>
            <person name="Shea T."/>
            <person name="Bowers K."/>
            <person name="McGinley-Smith S."/>
            <person name="Mohammad A.W."/>
            <person name="Gnirke A."/>
            <person name="Yurkov A.M."/>
            <person name="Nowrousian M."/>
            <person name="Sun S."/>
            <person name="Cuomo C.A."/>
            <person name="Heitman J."/>
        </authorList>
    </citation>
    <scope>NUCLEOTIDE SEQUENCE</scope>
    <source>
        <strain evidence="13">CBS 10737</strain>
    </source>
</reference>
<keyword evidence="5" id="KW-0067">ATP-binding</keyword>
<dbReference type="GO" id="GO:0140359">
    <property type="term" value="F:ABC-type transporter activity"/>
    <property type="evidence" value="ECO:0007669"/>
    <property type="project" value="InterPro"/>
</dbReference>
<dbReference type="GO" id="GO:0016887">
    <property type="term" value="F:ATP hydrolysis activity"/>
    <property type="evidence" value="ECO:0007669"/>
    <property type="project" value="InterPro"/>
</dbReference>
<evidence type="ECO:0000313" key="13">
    <source>
        <dbReference type="EMBL" id="WWC72485.1"/>
    </source>
</evidence>
<dbReference type="InterPro" id="IPR027417">
    <property type="entry name" value="P-loop_NTPase"/>
</dbReference>
<dbReference type="GeneID" id="30175620"/>
<feature type="transmembrane region" description="Helical" evidence="10">
    <location>
        <begin position="329"/>
        <end position="350"/>
    </location>
</feature>
<dbReference type="PANTHER" id="PTHR24223">
    <property type="entry name" value="ATP-BINDING CASSETTE SUB-FAMILY C"/>
    <property type="match status" value="1"/>
</dbReference>
<dbReference type="PANTHER" id="PTHR24223:SF415">
    <property type="entry name" value="FI20190P1"/>
    <property type="match status" value="1"/>
</dbReference>
<feature type="domain" description="ABC transmembrane type-1" evidence="12">
    <location>
        <begin position="292"/>
        <end position="592"/>
    </location>
</feature>
<dbReference type="InterPro" id="IPR011527">
    <property type="entry name" value="ABC1_TM_dom"/>
</dbReference>
<evidence type="ECO:0000256" key="4">
    <source>
        <dbReference type="ARBA" id="ARBA00022741"/>
    </source>
</evidence>
<dbReference type="Pfam" id="PF00005">
    <property type="entry name" value="ABC_tran"/>
    <property type="match status" value="2"/>
</dbReference>
<feature type="domain" description="ABC transporter" evidence="11">
    <location>
        <begin position="1385"/>
        <end position="1658"/>
    </location>
</feature>
<feature type="transmembrane region" description="Helical" evidence="10">
    <location>
        <begin position="1287"/>
        <end position="1307"/>
    </location>
</feature>
<evidence type="ECO:0000256" key="1">
    <source>
        <dbReference type="ARBA" id="ARBA00004370"/>
    </source>
</evidence>
<dbReference type="KEGG" id="kpin:30175620"/>
<feature type="transmembrane region" description="Helical" evidence="10">
    <location>
        <begin position="1182"/>
        <end position="1215"/>
    </location>
</feature>
<dbReference type="InterPro" id="IPR036640">
    <property type="entry name" value="ABC1_TM_sf"/>
</dbReference>
<feature type="transmembrane region" description="Helical" evidence="10">
    <location>
        <begin position="1101"/>
        <end position="1120"/>
    </location>
</feature>
<feature type="transmembrane region" description="Helical" evidence="10">
    <location>
        <begin position="116"/>
        <end position="133"/>
    </location>
</feature>
<dbReference type="SUPFAM" id="SSF52540">
    <property type="entry name" value="P-loop containing nucleoside triphosphate hydrolases"/>
    <property type="match status" value="2"/>
</dbReference>
<evidence type="ECO:0000256" key="3">
    <source>
        <dbReference type="ARBA" id="ARBA00022692"/>
    </source>
</evidence>
<dbReference type="CDD" id="cd03244">
    <property type="entry name" value="ABCC_MRP_domain2"/>
    <property type="match status" value="1"/>
</dbReference>
<dbReference type="GO" id="GO:0016020">
    <property type="term" value="C:membrane"/>
    <property type="evidence" value="ECO:0007669"/>
    <property type="project" value="UniProtKB-SubCell"/>
</dbReference>
<feature type="transmembrane region" description="Helical" evidence="10">
    <location>
        <begin position="563"/>
        <end position="591"/>
    </location>
</feature>
<reference evidence="13" key="1">
    <citation type="submission" date="2013-07" db="EMBL/GenBank/DDBJ databases">
        <authorList>
            <consortium name="The Broad Institute Genome Sequencing Platform"/>
            <person name="Cuomo C."/>
            <person name="Litvintseva A."/>
            <person name="Chen Y."/>
            <person name="Heitman J."/>
            <person name="Sun S."/>
            <person name="Springer D."/>
            <person name="Dromer F."/>
            <person name="Young S.K."/>
            <person name="Zeng Q."/>
            <person name="Gargeya S."/>
            <person name="Fitzgerald M."/>
            <person name="Abouelleil A."/>
            <person name="Alvarado L."/>
            <person name="Berlin A.M."/>
            <person name="Chapman S.B."/>
            <person name="Dewar J."/>
            <person name="Goldberg J."/>
            <person name="Griggs A."/>
            <person name="Gujja S."/>
            <person name="Hansen M."/>
            <person name="Howarth C."/>
            <person name="Imamovic A."/>
            <person name="Larimer J."/>
            <person name="McCowan C."/>
            <person name="Murphy C."/>
            <person name="Pearson M."/>
            <person name="Priest M."/>
            <person name="Roberts A."/>
            <person name="Saif S."/>
            <person name="Shea T."/>
            <person name="Sykes S."/>
            <person name="Wortman J."/>
            <person name="Nusbaum C."/>
            <person name="Birren B."/>
        </authorList>
    </citation>
    <scope>NUCLEOTIDE SEQUENCE</scope>
    <source>
        <strain evidence="13">CBS 10737</strain>
    </source>
</reference>
<evidence type="ECO:0000256" key="9">
    <source>
        <dbReference type="SAM" id="MobiDB-lite"/>
    </source>
</evidence>
<dbReference type="SUPFAM" id="SSF90123">
    <property type="entry name" value="ABC transporter transmembrane region"/>
    <property type="match status" value="2"/>
</dbReference>
<dbReference type="SMART" id="SM00382">
    <property type="entry name" value="AAA"/>
    <property type="match status" value="2"/>
</dbReference>
<dbReference type="CDD" id="cd18604">
    <property type="entry name" value="ABC_6TM_VMR1_D2_like"/>
    <property type="match status" value="1"/>
</dbReference>
<keyword evidence="2" id="KW-0813">Transport</keyword>
<name>A0AAJ8LC14_9TREE</name>